<comment type="caution">
    <text evidence="1">The sequence shown here is derived from an EMBL/GenBank/DDBJ whole genome shotgun (WGS) entry which is preliminary data.</text>
</comment>
<gene>
    <name evidence="1" type="ORF">GGD55_000620</name>
</gene>
<sequence>MEHIAAIMMLVGCTQGNVECRELPAPAIGFETVDECRELLQPAISEAKGANEVVHGKCTEVDPALFIEDATIVWKIAPSGQLDVQVTFDDPARPVMVAEKAGRSTVLSK</sequence>
<dbReference type="RefSeq" id="WP_018324263.1">
    <property type="nucleotide sequence ID" value="NZ_JACHBK010000001.1"/>
</dbReference>
<name>A0A7W8X6G4_9HYPH</name>
<keyword evidence="2" id="KW-1185">Reference proteome</keyword>
<accession>A0A7W8X6G4</accession>
<evidence type="ECO:0000313" key="1">
    <source>
        <dbReference type="EMBL" id="MBB5533959.1"/>
    </source>
</evidence>
<dbReference type="AlphaFoldDB" id="A0A7W8X6G4"/>
<evidence type="ECO:0000313" key="2">
    <source>
        <dbReference type="Proteomes" id="UP000585507"/>
    </source>
</evidence>
<dbReference type="Proteomes" id="UP000585507">
    <property type="component" value="Unassembled WGS sequence"/>
</dbReference>
<reference evidence="1 2" key="1">
    <citation type="submission" date="2020-08" db="EMBL/GenBank/DDBJ databases">
        <title>Genomic Encyclopedia of Type Strains, Phase IV (KMG-V): Genome sequencing to study the core and pangenomes of soil and plant-associated prokaryotes.</title>
        <authorList>
            <person name="Whitman W."/>
        </authorList>
    </citation>
    <scope>NUCLEOTIDE SEQUENCE [LARGE SCALE GENOMIC DNA]</scope>
    <source>
        <strain evidence="1 2">SEMIA 4084</strain>
    </source>
</reference>
<organism evidence="1 2">
    <name type="scientific">Rhizobium giardinii</name>
    <dbReference type="NCBI Taxonomy" id="56731"/>
    <lineage>
        <taxon>Bacteria</taxon>
        <taxon>Pseudomonadati</taxon>
        <taxon>Pseudomonadota</taxon>
        <taxon>Alphaproteobacteria</taxon>
        <taxon>Hyphomicrobiales</taxon>
        <taxon>Rhizobiaceae</taxon>
        <taxon>Rhizobium/Agrobacterium group</taxon>
        <taxon>Rhizobium</taxon>
    </lineage>
</organism>
<dbReference type="EMBL" id="JACHBK010000001">
    <property type="protein sequence ID" value="MBB5533959.1"/>
    <property type="molecule type" value="Genomic_DNA"/>
</dbReference>
<proteinExistence type="predicted"/>
<protein>
    <submittedName>
        <fullName evidence="1">DUF1365 family protein</fullName>
    </submittedName>
</protein>